<feature type="region of interest" description="Disordered" evidence="1">
    <location>
        <begin position="24"/>
        <end position="49"/>
    </location>
</feature>
<dbReference type="EMBL" id="CM007365">
    <property type="protein sequence ID" value="OIW12087.1"/>
    <property type="molecule type" value="Genomic_DNA"/>
</dbReference>
<dbReference type="AlphaFoldDB" id="A0A1J7HGV3"/>
<dbReference type="Gramene" id="OIW12087">
    <property type="protein sequence ID" value="OIW12087"/>
    <property type="gene ID" value="TanjilG_24835"/>
</dbReference>
<proteinExistence type="predicted"/>
<name>A0A1J7HGV3_LUPAN</name>
<gene>
    <name evidence="2" type="ORF">TanjilG_24835</name>
</gene>
<evidence type="ECO:0000313" key="3">
    <source>
        <dbReference type="Proteomes" id="UP000188354"/>
    </source>
</evidence>
<accession>A0A1J7HGV3</accession>
<organism evidence="2 3">
    <name type="scientific">Lupinus angustifolius</name>
    <name type="common">Narrow-leaved blue lupine</name>
    <dbReference type="NCBI Taxonomy" id="3871"/>
    <lineage>
        <taxon>Eukaryota</taxon>
        <taxon>Viridiplantae</taxon>
        <taxon>Streptophyta</taxon>
        <taxon>Embryophyta</taxon>
        <taxon>Tracheophyta</taxon>
        <taxon>Spermatophyta</taxon>
        <taxon>Magnoliopsida</taxon>
        <taxon>eudicotyledons</taxon>
        <taxon>Gunneridae</taxon>
        <taxon>Pentapetalae</taxon>
        <taxon>rosids</taxon>
        <taxon>fabids</taxon>
        <taxon>Fabales</taxon>
        <taxon>Fabaceae</taxon>
        <taxon>Papilionoideae</taxon>
        <taxon>50 kb inversion clade</taxon>
        <taxon>genistoids sensu lato</taxon>
        <taxon>core genistoids</taxon>
        <taxon>Genisteae</taxon>
        <taxon>Lupinus</taxon>
    </lineage>
</organism>
<reference evidence="2 3" key="1">
    <citation type="journal article" date="2017" name="Plant Biotechnol. J.">
        <title>A comprehensive draft genome sequence for lupin (Lupinus angustifolius), an emerging health food: insights into plant-microbe interactions and legume evolution.</title>
        <authorList>
            <person name="Hane J.K."/>
            <person name="Ming Y."/>
            <person name="Kamphuis L.G."/>
            <person name="Nelson M.N."/>
            <person name="Garg G."/>
            <person name="Atkins C.A."/>
            <person name="Bayer P.E."/>
            <person name="Bravo A."/>
            <person name="Bringans S."/>
            <person name="Cannon S."/>
            <person name="Edwards D."/>
            <person name="Foley R."/>
            <person name="Gao L.L."/>
            <person name="Harrison M.J."/>
            <person name="Huang W."/>
            <person name="Hurgobin B."/>
            <person name="Li S."/>
            <person name="Liu C.W."/>
            <person name="McGrath A."/>
            <person name="Morahan G."/>
            <person name="Murray J."/>
            <person name="Weller J."/>
            <person name="Jian J."/>
            <person name="Singh K.B."/>
        </authorList>
    </citation>
    <scope>NUCLEOTIDE SEQUENCE [LARGE SCALE GENOMIC DNA]</scope>
    <source>
        <strain evidence="3">cv. Tanjil</strain>
        <tissue evidence="2">Whole plant</tissue>
    </source>
</reference>
<keyword evidence="3" id="KW-1185">Reference proteome</keyword>
<dbReference type="Proteomes" id="UP000188354">
    <property type="component" value="Chromosome LG05"/>
</dbReference>
<evidence type="ECO:0000256" key="1">
    <source>
        <dbReference type="SAM" id="MobiDB-lite"/>
    </source>
</evidence>
<protein>
    <submittedName>
        <fullName evidence="2">Uncharacterized protein</fullName>
    </submittedName>
</protein>
<sequence length="109" mass="12008">MMLKEMQTHKDVSGMFGSSTLMATRTEVAPGKPEKAEDGSSSSTKGKEKVLVEVVEEVDEGVDEEMEHGQSEKEAVTFECNDSNQEEIEGYVVEFAVVEDDVGEEEEDI</sequence>
<evidence type="ECO:0000313" key="2">
    <source>
        <dbReference type="EMBL" id="OIW12087.1"/>
    </source>
</evidence>